<reference evidence="3" key="1">
    <citation type="submission" date="2018-12" db="EMBL/GenBank/DDBJ databases">
        <authorList>
            <person name="Sun L."/>
            <person name="Chen Z."/>
        </authorList>
    </citation>
    <scope>NUCLEOTIDE SEQUENCE [LARGE SCALE GENOMIC DNA]</scope>
    <source>
        <strain evidence="3">3-2-2</strain>
    </source>
</reference>
<evidence type="ECO:0000259" key="1">
    <source>
        <dbReference type="Pfam" id="PF06527"/>
    </source>
</evidence>
<keyword evidence="4" id="KW-1185">Reference proteome</keyword>
<comment type="caution">
    <text evidence="3">The sequence shown here is derived from an EMBL/GenBank/DDBJ whole genome shotgun (WGS) entry which is preliminary data.</text>
</comment>
<dbReference type="Pfam" id="PF15978">
    <property type="entry name" value="TnsD"/>
    <property type="match status" value="1"/>
</dbReference>
<evidence type="ECO:0000313" key="3">
    <source>
        <dbReference type="EMBL" id="RST76166.1"/>
    </source>
</evidence>
<gene>
    <name evidence="3" type="ORF">D4T97_005120</name>
</gene>
<dbReference type="EMBL" id="QYTV02000002">
    <property type="protein sequence ID" value="RST76166.1"/>
    <property type="molecule type" value="Genomic_DNA"/>
</dbReference>
<protein>
    <submittedName>
        <fullName evidence="3">Uncharacterized protein</fullName>
    </submittedName>
</protein>
<accession>A0A429Y408</accession>
<dbReference type="Pfam" id="PF06527">
    <property type="entry name" value="TniQ"/>
    <property type="match status" value="1"/>
</dbReference>
<evidence type="ECO:0000313" key="4">
    <source>
        <dbReference type="Proteomes" id="UP000287156"/>
    </source>
</evidence>
<organism evidence="3 4">
    <name type="scientific">Siminovitchia acidinfaciens</name>
    <dbReference type="NCBI Taxonomy" id="2321395"/>
    <lineage>
        <taxon>Bacteria</taxon>
        <taxon>Bacillati</taxon>
        <taxon>Bacillota</taxon>
        <taxon>Bacilli</taxon>
        <taxon>Bacillales</taxon>
        <taxon>Bacillaceae</taxon>
        <taxon>Siminovitchia</taxon>
    </lineage>
</organism>
<dbReference type="Proteomes" id="UP000287156">
    <property type="component" value="Unassembled WGS sequence"/>
</dbReference>
<dbReference type="InterPro" id="IPR032750">
    <property type="entry name" value="TnsD_C"/>
</dbReference>
<feature type="domain" description="TniQ" evidence="1">
    <location>
        <begin position="6"/>
        <end position="161"/>
    </location>
</feature>
<dbReference type="InterPro" id="IPR009492">
    <property type="entry name" value="TniQ"/>
</dbReference>
<feature type="domain" description="Transposon Tn7 transposition protein TnsD C-terminal" evidence="2">
    <location>
        <begin position="203"/>
        <end position="558"/>
    </location>
</feature>
<sequence length="622" mass="73644">MRLMLPFFPYPYPDETFYSLLARYNINSGNLKSKHTIEDLYGVKTRRAVSDFAICLEVLLRKIPGFPLDAEEIIQKHTLYPYYSAFIPFDRVRKIKSKIINGESDVHTLMGISAGSITNSKSLKHCLKCIEDDMNKYGETYWHRIHQIPEVFICPIHNVPLLKTKNQLYEFNQHEFVPASVEFLDFNSELTFDKEMIEMLIMISHEVHWLLNNEVIMPNYSFYKERYISILQAKELATANQTINQQKWVQLFTNHYGESLLRLFQSEIDKKDYYNWLSSIVRKHRSVFHPIRHILVIKILCNSLQEFYSTDHKYSPFGRGPWPCLNPAHKNYRRKIIRSYELSTCINSKRPLGKFKCSCGFIYTRRGPDTDIKDQYKKDRIINFGEVWKEHLLFLHSQELPIGRIAMELGVDSKTVIKQLSLLKDIEISPVKKAKGQNKCICNREKWDSLIKRYPNYSVTQIRRLNPGLFMWLYKYDRQWLSKHSPKVNGILVAKERVSWAKRDEELFTEVQEIIKKWSSYEEEKGKLIRKTYSSIANRTQRPHFILKKTEKLPKTLNLLQKICESNEGFRLRRIDWAAGQLIEEGKIIKSWSLLKKSSIRSEYVNSTIIQYMEKYCHSVIR</sequence>
<proteinExistence type="predicted"/>
<evidence type="ECO:0000259" key="2">
    <source>
        <dbReference type="Pfam" id="PF15978"/>
    </source>
</evidence>
<name>A0A429Y408_9BACI</name>
<dbReference type="OrthoDB" id="470139at2"/>
<dbReference type="AlphaFoldDB" id="A0A429Y408"/>